<dbReference type="SMART" id="SM00248">
    <property type="entry name" value="ANK"/>
    <property type="match status" value="2"/>
</dbReference>
<dbReference type="PANTHER" id="PTHR24193">
    <property type="entry name" value="ANKYRIN REPEAT PROTEIN"/>
    <property type="match status" value="1"/>
</dbReference>
<dbReference type="EMBL" id="JAQQWL010000009">
    <property type="protein sequence ID" value="KAK8058103.1"/>
    <property type="molecule type" value="Genomic_DNA"/>
</dbReference>
<comment type="caution">
    <text evidence="5">The sequence shown here is derived from an EMBL/GenBank/DDBJ whole genome shotgun (WGS) entry which is preliminary data.</text>
</comment>
<dbReference type="SUPFAM" id="SSF48403">
    <property type="entry name" value="Ankyrin repeat"/>
    <property type="match status" value="1"/>
</dbReference>
<feature type="repeat" description="ANK" evidence="3">
    <location>
        <begin position="6"/>
        <end position="38"/>
    </location>
</feature>
<dbReference type="Gene3D" id="1.25.40.20">
    <property type="entry name" value="Ankyrin repeat-containing domain"/>
    <property type="match status" value="1"/>
</dbReference>
<dbReference type="InterPro" id="IPR050663">
    <property type="entry name" value="Ankyrin-SOCS_Box"/>
</dbReference>
<dbReference type="InterPro" id="IPR036770">
    <property type="entry name" value="Ankyrin_rpt-contain_sf"/>
</dbReference>
<dbReference type="PROSITE" id="PS50088">
    <property type="entry name" value="ANK_REPEAT"/>
    <property type="match status" value="2"/>
</dbReference>
<dbReference type="PROSITE" id="PS50297">
    <property type="entry name" value="ANK_REP_REGION"/>
    <property type="match status" value="1"/>
</dbReference>
<name>A0ABR1UGU3_9PEZI</name>
<evidence type="ECO:0008006" key="7">
    <source>
        <dbReference type="Google" id="ProtNLM"/>
    </source>
</evidence>
<gene>
    <name evidence="5" type="ORF">PG994_008551</name>
</gene>
<dbReference type="PANTHER" id="PTHR24193:SF121">
    <property type="entry name" value="ADA2A-CONTAINING COMPLEX COMPONENT 3, ISOFORM D"/>
    <property type="match status" value="1"/>
</dbReference>
<feature type="repeat" description="ANK" evidence="3">
    <location>
        <begin position="43"/>
        <end position="71"/>
    </location>
</feature>
<evidence type="ECO:0000256" key="3">
    <source>
        <dbReference type="PROSITE-ProRule" id="PRU00023"/>
    </source>
</evidence>
<organism evidence="5 6">
    <name type="scientific">Apiospora phragmitis</name>
    <dbReference type="NCBI Taxonomy" id="2905665"/>
    <lineage>
        <taxon>Eukaryota</taxon>
        <taxon>Fungi</taxon>
        <taxon>Dikarya</taxon>
        <taxon>Ascomycota</taxon>
        <taxon>Pezizomycotina</taxon>
        <taxon>Sordariomycetes</taxon>
        <taxon>Xylariomycetidae</taxon>
        <taxon>Amphisphaeriales</taxon>
        <taxon>Apiosporaceae</taxon>
        <taxon>Apiospora</taxon>
    </lineage>
</organism>
<evidence type="ECO:0000313" key="5">
    <source>
        <dbReference type="EMBL" id="KAK8058103.1"/>
    </source>
</evidence>
<dbReference type="Proteomes" id="UP001480595">
    <property type="component" value="Unassembled WGS sequence"/>
</dbReference>
<proteinExistence type="predicted"/>
<reference evidence="5 6" key="1">
    <citation type="submission" date="2023-01" db="EMBL/GenBank/DDBJ databases">
        <title>Analysis of 21 Apiospora genomes using comparative genomics revels a genus with tremendous synthesis potential of carbohydrate active enzymes and secondary metabolites.</title>
        <authorList>
            <person name="Sorensen T."/>
        </authorList>
    </citation>
    <scope>NUCLEOTIDE SEQUENCE [LARGE SCALE GENOMIC DNA]</scope>
    <source>
        <strain evidence="5 6">CBS 135458</strain>
    </source>
</reference>
<evidence type="ECO:0000256" key="1">
    <source>
        <dbReference type="ARBA" id="ARBA00022737"/>
    </source>
</evidence>
<feature type="compositionally biased region" description="Basic and acidic residues" evidence="4">
    <location>
        <begin position="181"/>
        <end position="192"/>
    </location>
</feature>
<protein>
    <recommendedName>
        <fullName evidence="7">Ankyrin repeat domain-containing protein</fullName>
    </recommendedName>
</protein>
<dbReference type="RefSeq" id="XP_066713549.1">
    <property type="nucleotide sequence ID" value="XM_066859960.1"/>
</dbReference>
<keyword evidence="1" id="KW-0677">Repeat</keyword>
<evidence type="ECO:0000256" key="4">
    <source>
        <dbReference type="SAM" id="MobiDB-lite"/>
    </source>
</evidence>
<sequence>MVPGGPGKRHFPAAAYHGRLEVVKALLSAAADVDATGSFDGGPVHAAARAGHLEVLNTLLSAGADVNVKGSCAEGDSSRSQKAIVGQLRARAKVHFATEACLSAPIHHTSPWQQRLDIGRDISQRPLRAIAGQRTGHLGVGKPLRAGINAAADLDGRGGIAAGHVGARGVVRHEDHLAAEARRDRDAVERRGHVGGGASGVRDGNGHGDTLLGGHVEAVEPAIGAVGHQQGLAVGRGHEAAEALDGVVRGRLEVPGAGPAAVGGDAHQRAGEGADHKAGALGVVGDVLEAAVGAVGEGRQVGLPEDLVGGQVVLDEPVVAADVGA</sequence>
<dbReference type="Pfam" id="PF13637">
    <property type="entry name" value="Ank_4"/>
    <property type="match status" value="1"/>
</dbReference>
<dbReference type="InterPro" id="IPR002110">
    <property type="entry name" value="Ankyrin_rpt"/>
</dbReference>
<evidence type="ECO:0000256" key="2">
    <source>
        <dbReference type="ARBA" id="ARBA00023043"/>
    </source>
</evidence>
<evidence type="ECO:0000313" key="6">
    <source>
        <dbReference type="Proteomes" id="UP001480595"/>
    </source>
</evidence>
<accession>A0ABR1UGU3</accession>
<feature type="region of interest" description="Disordered" evidence="4">
    <location>
        <begin position="181"/>
        <end position="206"/>
    </location>
</feature>
<keyword evidence="6" id="KW-1185">Reference proteome</keyword>
<keyword evidence="2 3" id="KW-0040">ANK repeat</keyword>
<dbReference type="GeneID" id="92093023"/>